<comment type="caution">
    <text evidence="2">The sequence shown here is derived from an EMBL/GenBank/DDBJ whole genome shotgun (WGS) entry which is preliminary data.</text>
</comment>
<protein>
    <recommendedName>
        <fullName evidence="1">Retrotransposon gag domain-containing protein</fullName>
    </recommendedName>
</protein>
<dbReference type="Proteomes" id="UP000634136">
    <property type="component" value="Unassembled WGS sequence"/>
</dbReference>
<feature type="domain" description="Retrotransposon gag" evidence="1">
    <location>
        <begin position="131"/>
        <end position="178"/>
    </location>
</feature>
<gene>
    <name evidence="2" type="ORF">G2W53_026649</name>
</gene>
<dbReference type="OrthoDB" id="1731207at2759"/>
<dbReference type="Pfam" id="PF03732">
    <property type="entry name" value="Retrotrans_gag"/>
    <property type="match status" value="1"/>
</dbReference>
<evidence type="ECO:0000259" key="1">
    <source>
        <dbReference type="Pfam" id="PF03732"/>
    </source>
</evidence>
<dbReference type="PANTHER" id="PTHR35046:SF9">
    <property type="entry name" value="RNA-DIRECTED DNA POLYMERASE"/>
    <property type="match status" value="1"/>
</dbReference>
<name>A0A834WLH8_9FABA</name>
<sequence>MDQNANQGDDLHLPTGPITRAKAKRMQQAMQGLMKQVRGDKADLEELGMEQDLKAQIREVHISWHQSFGSKLGDDVGADQNMTLRAIQQQFERKNVVFNEIRDRLDRHDQRFEQLNHVHGEEDEWTFRASSGRRDRENLKQGSKSVEEYYKEMEIAMIRANVVEDREATMARFICGLNKEIANVLELQHYVEIEDLVHMAMKVERQLKKGGRSSSKFETGG</sequence>
<accession>A0A834WLH8</accession>
<dbReference type="EMBL" id="JAAIUW010000008">
    <property type="protein sequence ID" value="KAF7821194.1"/>
    <property type="molecule type" value="Genomic_DNA"/>
</dbReference>
<dbReference type="PANTHER" id="PTHR35046">
    <property type="entry name" value="ZINC KNUCKLE (CCHC-TYPE) FAMILY PROTEIN"/>
    <property type="match status" value="1"/>
</dbReference>
<evidence type="ECO:0000313" key="3">
    <source>
        <dbReference type="Proteomes" id="UP000634136"/>
    </source>
</evidence>
<dbReference type="AlphaFoldDB" id="A0A834WLH8"/>
<proteinExistence type="predicted"/>
<keyword evidence="3" id="KW-1185">Reference proteome</keyword>
<organism evidence="2 3">
    <name type="scientific">Senna tora</name>
    <dbReference type="NCBI Taxonomy" id="362788"/>
    <lineage>
        <taxon>Eukaryota</taxon>
        <taxon>Viridiplantae</taxon>
        <taxon>Streptophyta</taxon>
        <taxon>Embryophyta</taxon>
        <taxon>Tracheophyta</taxon>
        <taxon>Spermatophyta</taxon>
        <taxon>Magnoliopsida</taxon>
        <taxon>eudicotyledons</taxon>
        <taxon>Gunneridae</taxon>
        <taxon>Pentapetalae</taxon>
        <taxon>rosids</taxon>
        <taxon>fabids</taxon>
        <taxon>Fabales</taxon>
        <taxon>Fabaceae</taxon>
        <taxon>Caesalpinioideae</taxon>
        <taxon>Cassia clade</taxon>
        <taxon>Senna</taxon>
    </lineage>
</organism>
<reference evidence="2" key="1">
    <citation type="submission" date="2020-09" db="EMBL/GenBank/DDBJ databases">
        <title>Genome-Enabled Discovery of Anthraquinone Biosynthesis in Senna tora.</title>
        <authorList>
            <person name="Kang S.-H."/>
            <person name="Pandey R.P."/>
            <person name="Lee C.-M."/>
            <person name="Sim J.-S."/>
            <person name="Jeong J.-T."/>
            <person name="Choi B.-S."/>
            <person name="Jung M."/>
            <person name="Ginzburg D."/>
            <person name="Zhao K."/>
            <person name="Won S.Y."/>
            <person name="Oh T.-J."/>
            <person name="Yu Y."/>
            <person name="Kim N.-H."/>
            <person name="Lee O.R."/>
            <person name="Lee T.-H."/>
            <person name="Bashyal P."/>
            <person name="Kim T.-S."/>
            <person name="Lee W.-H."/>
            <person name="Kawkins C."/>
            <person name="Kim C.-K."/>
            <person name="Kim J.S."/>
            <person name="Ahn B.O."/>
            <person name="Rhee S.Y."/>
            <person name="Sohng J.K."/>
        </authorList>
    </citation>
    <scope>NUCLEOTIDE SEQUENCE</scope>
    <source>
        <tissue evidence="2">Leaf</tissue>
    </source>
</reference>
<dbReference type="InterPro" id="IPR005162">
    <property type="entry name" value="Retrotrans_gag_dom"/>
</dbReference>
<evidence type="ECO:0000313" key="2">
    <source>
        <dbReference type="EMBL" id="KAF7821194.1"/>
    </source>
</evidence>